<name>A0A6S7I5L0_PARCT</name>
<dbReference type="PANTHER" id="PTHR19446">
    <property type="entry name" value="REVERSE TRANSCRIPTASES"/>
    <property type="match status" value="1"/>
</dbReference>
<dbReference type="Pfam" id="PF14529">
    <property type="entry name" value="Exo_endo_phos_2"/>
    <property type="match status" value="1"/>
</dbReference>
<dbReference type="Gene3D" id="3.60.10.10">
    <property type="entry name" value="Endonuclease/exonuclease/phosphatase"/>
    <property type="match status" value="1"/>
</dbReference>
<dbReference type="GO" id="GO:0003824">
    <property type="term" value="F:catalytic activity"/>
    <property type="evidence" value="ECO:0007669"/>
    <property type="project" value="InterPro"/>
</dbReference>
<evidence type="ECO:0000313" key="1">
    <source>
        <dbReference type="EMBL" id="CAB4011973.1"/>
    </source>
</evidence>
<dbReference type="InterPro" id="IPR043502">
    <property type="entry name" value="DNA/RNA_pol_sf"/>
</dbReference>
<dbReference type="Pfam" id="PF00078">
    <property type="entry name" value="RVT_1"/>
    <property type="match status" value="1"/>
</dbReference>
<dbReference type="AlphaFoldDB" id="A0A6S7I5L0"/>
<dbReference type="SUPFAM" id="SSF56219">
    <property type="entry name" value="DNase I-like"/>
    <property type="match status" value="1"/>
</dbReference>
<keyword evidence="2" id="KW-1185">Reference proteome</keyword>
<organism evidence="1 2">
    <name type="scientific">Paramuricea clavata</name>
    <name type="common">Red gorgonian</name>
    <name type="synonym">Violescent sea-whip</name>
    <dbReference type="NCBI Taxonomy" id="317549"/>
    <lineage>
        <taxon>Eukaryota</taxon>
        <taxon>Metazoa</taxon>
        <taxon>Cnidaria</taxon>
        <taxon>Anthozoa</taxon>
        <taxon>Octocorallia</taxon>
        <taxon>Malacalcyonacea</taxon>
        <taxon>Plexauridae</taxon>
        <taxon>Paramuricea</taxon>
    </lineage>
</organism>
<gene>
    <name evidence="1" type="ORF">PACLA_8A042140</name>
</gene>
<dbReference type="EMBL" id="CACRXK020007330">
    <property type="protein sequence ID" value="CAB4011973.1"/>
    <property type="molecule type" value="Genomic_DNA"/>
</dbReference>
<reference evidence="1" key="1">
    <citation type="submission" date="2020-04" db="EMBL/GenBank/DDBJ databases">
        <authorList>
            <person name="Alioto T."/>
            <person name="Alioto T."/>
            <person name="Gomez Garrido J."/>
        </authorList>
    </citation>
    <scope>NUCLEOTIDE SEQUENCE</scope>
    <source>
        <strain evidence="1">A484AB</strain>
    </source>
</reference>
<dbReference type="InterPro" id="IPR000477">
    <property type="entry name" value="RT_dom"/>
</dbReference>
<dbReference type="InterPro" id="IPR005135">
    <property type="entry name" value="Endo/exonuclease/phosphatase"/>
</dbReference>
<sequence length="1171" mass="135742">MFSKLSISAWNINGLKHYTLGDKLSNNDFIDNIKDHDLIFLTETWSKEINSIPGFKAISSLTATPKSNSSCRLSGGISLLFKKEFENIISLEKRTKNFLWCRIDNTILDSTKDLFICGVYIPPQNSRYFDEEIFDDLENDVVYFSKKGNVMLLGDFNARTSKLEDFVSKEGNTFINDITETSFQPKMRESFDNYINKHGKCLIEICKNCNLRILNGRTLGDSFGKPTSHSQKGSSVVDYIICGQELTQTIKNFIVKPPTYLSDHSQLVTWIKRAPTHVPISETTHTQQPKTHRLPQQFVWDNDSMTKFTENLKSFQTQQNLQYLINSNPSSSKEDVNLFASKVEDLIMHAAKKSMKIKKNKYRNKASNVCNKKWFDKECRLQRHSVRRLANQKHRDPVNTEIRDKYHATLKIYKNTLKRKKELFHEKKLEELERVSENDPNSFWKFLKNMSDDFGDPSMSKPDVSANSWLTHFQSLHAKHTLETEQNNILQKLTKLEEKTPNNFLDEPISEAEVLSAAKTLKNNKSAYSDKIKNEMLKHSVKILLKLYHKLFNLVLKTGHFPDQWCEGLITPIFKSGDKADPNNYRGICVTSCLSKFLCTILNQRLSKFSIDRNIIHPSQIGFQSGHRTADHIFVLKTIIDKHINQKNEKIYACFVDFKKAFDSVWHEGLFLKLLENKIDGHFYNLIKSLYSSSKCAVKESKINRTEFFSYSKGVRQGCILSPLLFNIYINELATLFDNTAADPFILPNGTKLSCLLYADDLILLSRSKFGLQKSLDDLHCWKKKWLMEINLKKTQIMIFEKRKTRKARPIFNLGNRNIKIVQEYCYLGVKLNHNGNFTLALKQLSEKALHALYGIRRQLNFSHLNPKYAIKIFDSIITPILLYNSEVWGTYVKNDFNNWDKSPIEKVHLKFCKIYLAISRKASNIASRAELGKLPLIINVFKRVFKYITHLNSLPQTTIAKQAFLISKDLHSKQKISFYGNAMDTIKNLNLNEEILNLEAVTTEHIKTITKTLEEKYLTFWKHKLENSSKLTFYSTFKTDHNLENYLVFIKDPHKRRCLSRLRVSNHDLQIEIGRYQNIPREERLCKICNSGEVESETHLLLSCKAYEQSRANLRSSLENASSDEINLNSQTLSADLMKSTDSEIITKLSKFVYSCFKQRLKYLETRNAD</sequence>
<dbReference type="OrthoDB" id="410104at2759"/>
<dbReference type="CDD" id="cd01650">
    <property type="entry name" value="RT_nLTR_like"/>
    <property type="match status" value="1"/>
</dbReference>
<evidence type="ECO:0000313" key="2">
    <source>
        <dbReference type="Proteomes" id="UP001152795"/>
    </source>
</evidence>
<dbReference type="Proteomes" id="UP001152795">
    <property type="component" value="Unassembled WGS sequence"/>
</dbReference>
<dbReference type="SUPFAM" id="SSF56672">
    <property type="entry name" value="DNA/RNA polymerases"/>
    <property type="match status" value="1"/>
</dbReference>
<comment type="caution">
    <text evidence="1">The sequence shown here is derived from an EMBL/GenBank/DDBJ whole genome shotgun (WGS) entry which is preliminary data.</text>
</comment>
<proteinExistence type="predicted"/>
<accession>A0A6S7I5L0</accession>
<dbReference type="InterPro" id="IPR036691">
    <property type="entry name" value="Endo/exonu/phosph_ase_sf"/>
</dbReference>
<protein>
    <submittedName>
        <fullName evidence="1">Uncharacterized protein</fullName>
    </submittedName>
</protein>
<dbReference type="PROSITE" id="PS50878">
    <property type="entry name" value="RT_POL"/>
    <property type="match status" value="1"/>
</dbReference>